<accession>A0AAU8JL88</accession>
<gene>
    <name evidence="1" type="ORF">ABWT76_002156</name>
</gene>
<name>A0AAU8JL88_9CYAN</name>
<keyword evidence="1" id="KW-0067">ATP-binding</keyword>
<evidence type="ECO:0000313" key="1">
    <source>
        <dbReference type="EMBL" id="XCM39250.1"/>
    </source>
</evidence>
<keyword evidence="1" id="KW-0547">Nucleotide-binding</keyword>
<sequence>MDNLSASPIEQINSAIQANNPFNAGIVKKQNVWGKDFPDLTVLHQKASDKVLEALETVKSSKDRKDKVTSLAIMGSVGVGKTHIISRIRHHLKEKGDGLFIYSSFDTYSDLNLVKYNFQHSLVESLSYPGSQGVMQFQEVAASLANDGLQVLNPKNKRQDPAKLIKNFDKVYQQGLAKKQNLIDILQEQILKSKPQEDPYIVRATLWLLSQSKAPFALKWLSGEELAPATAAEMGLPANANKTNQQKENDALITTLHILNLISVYNPVVICFDQLDIDQINDAGFTTAQVAANLVSTLYDQLEVELVGQGVVILTVLIPNKWNNEVKYLGSGITHRFSTYTNNQPLELNPLNGGLFVDLVKLWLNEFYQKHNLVPPDPLYPFQESDLLNYGKNKPTVREGLEWCAKNFKAPDKPPLPSDPVERFQLALQAVRSSNQVKTLDTLEDSEASQTIGAALKFSFQTLIGETFTGQTPSGQPLNNVQIIAVEEITPKSKNSGWINFKLVGEENGQRFKLGVAVLEHTHGLSVGAGMQRLIDYDTFDLTRGCLVRSAEKKILKNWHSSGYLETLLQNGGEWADLKPQEIKPLLEFYFVNEQRENYGLSEQQAIEFSKPEIIQNPLLLEILSSPTAIIEDIIKLFDDDSDDDENGFIYIGGLFDTDDDNDDEDLT</sequence>
<dbReference type="SUPFAM" id="SSF52540">
    <property type="entry name" value="P-loop containing nucleoside triphosphate hydrolases"/>
    <property type="match status" value="1"/>
</dbReference>
<reference evidence="1" key="1">
    <citation type="submission" date="2024-07" db="EMBL/GenBank/DDBJ databases">
        <authorList>
            <person name="Kim Y.J."/>
            <person name="Jeong J.Y."/>
        </authorList>
    </citation>
    <scope>NUCLEOTIDE SEQUENCE</scope>
    <source>
        <strain evidence="1">GIHE-MW2</strain>
    </source>
</reference>
<dbReference type="RefSeq" id="WP_354636078.1">
    <property type="nucleotide sequence ID" value="NZ_CP159837.1"/>
</dbReference>
<proteinExistence type="predicted"/>
<organism evidence="1">
    <name type="scientific">Planktothricoides raciborskii GIHE-MW2</name>
    <dbReference type="NCBI Taxonomy" id="2792601"/>
    <lineage>
        <taxon>Bacteria</taxon>
        <taxon>Bacillati</taxon>
        <taxon>Cyanobacteriota</taxon>
        <taxon>Cyanophyceae</taxon>
        <taxon>Oscillatoriophycideae</taxon>
        <taxon>Oscillatoriales</taxon>
        <taxon>Oscillatoriaceae</taxon>
        <taxon>Planktothricoides</taxon>
    </lineage>
</organism>
<dbReference type="Gene3D" id="3.40.50.300">
    <property type="entry name" value="P-loop containing nucleotide triphosphate hydrolases"/>
    <property type="match status" value="1"/>
</dbReference>
<protein>
    <submittedName>
        <fullName evidence="1">ATP-binding protein</fullName>
    </submittedName>
</protein>
<dbReference type="AlphaFoldDB" id="A0AAU8JL88"/>
<dbReference type="EMBL" id="CP159837">
    <property type="protein sequence ID" value="XCM39250.1"/>
    <property type="molecule type" value="Genomic_DNA"/>
</dbReference>
<dbReference type="InterPro" id="IPR027417">
    <property type="entry name" value="P-loop_NTPase"/>
</dbReference>
<dbReference type="GO" id="GO:0005524">
    <property type="term" value="F:ATP binding"/>
    <property type="evidence" value="ECO:0007669"/>
    <property type="project" value="UniProtKB-KW"/>
</dbReference>